<gene>
    <name evidence="1" type="ORF">IM811_008734</name>
</gene>
<accession>A0A8H7NKL2</accession>
<sequence length="106" mass="11566">MRDGGCWGCPGLTRLPCGSDRRLHSARQIMHLAAVSERSVAPWHFILLPRRSDSRALSLQSLQRSSTLLSLVWGRASSHLHRSIEAALALIAGNPPGAASSFRTRL</sequence>
<comment type="caution">
    <text evidence="1">The sequence shown here is derived from an EMBL/GenBank/DDBJ whole genome shotgun (WGS) entry which is preliminary data.</text>
</comment>
<evidence type="ECO:0000313" key="1">
    <source>
        <dbReference type="EMBL" id="KAF9757790.1"/>
    </source>
</evidence>
<protein>
    <submittedName>
        <fullName evidence="1">Uncharacterized protein</fullName>
    </submittedName>
</protein>
<evidence type="ECO:0000313" key="2">
    <source>
        <dbReference type="Proteomes" id="UP000616885"/>
    </source>
</evidence>
<dbReference type="Proteomes" id="UP000616885">
    <property type="component" value="Unassembled WGS sequence"/>
</dbReference>
<name>A0A8H7NKL2_BIOOC</name>
<dbReference type="AlphaFoldDB" id="A0A8H7NKL2"/>
<proteinExistence type="predicted"/>
<dbReference type="EMBL" id="JADCTT010000002">
    <property type="protein sequence ID" value="KAF9757790.1"/>
    <property type="molecule type" value="Genomic_DNA"/>
</dbReference>
<reference evidence="1" key="1">
    <citation type="submission" date="2020-10" db="EMBL/GenBank/DDBJ databases">
        <title>High-Quality Genome Resource of Clonostachys rosea strain S41 by Oxford Nanopore Long-Read Sequencing.</title>
        <authorList>
            <person name="Wang H."/>
        </authorList>
    </citation>
    <scope>NUCLEOTIDE SEQUENCE</scope>
    <source>
        <strain evidence="1">S41</strain>
    </source>
</reference>
<organism evidence="1 2">
    <name type="scientific">Bionectria ochroleuca</name>
    <name type="common">Gliocladium roseum</name>
    <dbReference type="NCBI Taxonomy" id="29856"/>
    <lineage>
        <taxon>Eukaryota</taxon>
        <taxon>Fungi</taxon>
        <taxon>Dikarya</taxon>
        <taxon>Ascomycota</taxon>
        <taxon>Pezizomycotina</taxon>
        <taxon>Sordariomycetes</taxon>
        <taxon>Hypocreomycetidae</taxon>
        <taxon>Hypocreales</taxon>
        <taxon>Bionectriaceae</taxon>
        <taxon>Clonostachys</taxon>
    </lineage>
</organism>